<comment type="caution">
    <text evidence="1">The sequence shown here is derived from an EMBL/GenBank/DDBJ whole genome shotgun (WGS) entry which is preliminary data.</text>
</comment>
<reference evidence="1" key="1">
    <citation type="submission" date="2022-11" db="EMBL/GenBank/DDBJ databases">
        <title>Minimal conservation of predation-associated metabolite biosynthetic gene clusters underscores biosynthetic potential of Myxococcota including descriptions for ten novel species: Archangium lansinium sp. nov., Myxococcus landrumus sp. nov., Nannocystis bai.</title>
        <authorList>
            <person name="Ahearne A."/>
            <person name="Stevens C."/>
            <person name="Phillips K."/>
        </authorList>
    </citation>
    <scope>NUCLEOTIDE SEQUENCE</scope>
    <source>
        <strain evidence="1">Na p29</strain>
    </source>
</reference>
<organism evidence="1 2">
    <name type="scientific">Nannocystis pusilla</name>
    <dbReference type="NCBI Taxonomy" id="889268"/>
    <lineage>
        <taxon>Bacteria</taxon>
        <taxon>Pseudomonadati</taxon>
        <taxon>Myxococcota</taxon>
        <taxon>Polyangia</taxon>
        <taxon>Nannocystales</taxon>
        <taxon>Nannocystaceae</taxon>
        <taxon>Nannocystis</taxon>
    </lineage>
</organism>
<name>A0A9X3ET04_9BACT</name>
<dbReference type="AlphaFoldDB" id="A0A9X3ET04"/>
<evidence type="ECO:0000313" key="2">
    <source>
        <dbReference type="Proteomes" id="UP001150924"/>
    </source>
</evidence>
<sequence length="184" mass="20648">MTAATRAEPRAAAPERILSLDRLAALSSDALRGLYARGSVPDDLTALDGRPKGRMLTVRGLEHGPAGRFLRALARHPRFPWDGKSFFPADADEGRGINRVDLLVRRFEWFPFATRIEPSVVDGEPCVYLDYEQPGNPWFIARIRDEIREVAPGLYLGPAMWKRDDGRAAHVLWFAVDFSTPSNF</sequence>
<keyword evidence="2" id="KW-1185">Reference proteome</keyword>
<gene>
    <name evidence="1" type="ORF">OV079_10360</name>
</gene>
<protein>
    <submittedName>
        <fullName evidence="1">Uncharacterized protein</fullName>
    </submittedName>
</protein>
<dbReference type="RefSeq" id="WP_267767907.1">
    <property type="nucleotide sequence ID" value="NZ_JAPNKE010000002.1"/>
</dbReference>
<accession>A0A9X3ET04</accession>
<dbReference type="EMBL" id="JAPNKE010000002">
    <property type="protein sequence ID" value="MCY1005961.1"/>
    <property type="molecule type" value="Genomic_DNA"/>
</dbReference>
<dbReference type="Proteomes" id="UP001150924">
    <property type="component" value="Unassembled WGS sequence"/>
</dbReference>
<evidence type="ECO:0000313" key="1">
    <source>
        <dbReference type="EMBL" id="MCY1005961.1"/>
    </source>
</evidence>
<proteinExistence type="predicted"/>